<name>A0A146KFK5_9EUKA</name>
<feature type="compositionally biased region" description="Low complexity" evidence="2">
    <location>
        <begin position="467"/>
        <end position="515"/>
    </location>
</feature>
<proteinExistence type="predicted"/>
<protein>
    <submittedName>
        <fullName evidence="3">Uncharacterized protein</fullName>
    </submittedName>
</protein>
<feature type="compositionally biased region" description="Polar residues" evidence="2">
    <location>
        <begin position="95"/>
        <end position="126"/>
    </location>
</feature>
<feature type="region of interest" description="Disordered" evidence="2">
    <location>
        <begin position="463"/>
        <end position="515"/>
    </location>
</feature>
<feature type="coiled-coil region" evidence="1">
    <location>
        <begin position="368"/>
        <end position="437"/>
    </location>
</feature>
<reference evidence="3" key="1">
    <citation type="submission" date="2015-07" db="EMBL/GenBank/DDBJ databases">
        <title>Adaptation to a free-living lifestyle via gene acquisitions in the diplomonad Trepomonas sp. PC1.</title>
        <authorList>
            <person name="Xu F."/>
            <person name="Jerlstrom-Hultqvist J."/>
            <person name="Kolisko M."/>
            <person name="Simpson A.G.B."/>
            <person name="Roger A.J."/>
            <person name="Svard S.G."/>
            <person name="Andersson J.O."/>
        </authorList>
    </citation>
    <scope>NUCLEOTIDE SEQUENCE</scope>
    <source>
        <strain evidence="3">PC1</strain>
    </source>
</reference>
<feature type="compositionally biased region" description="Basic and acidic residues" evidence="2">
    <location>
        <begin position="127"/>
        <end position="181"/>
    </location>
</feature>
<feature type="compositionally biased region" description="Low complexity" evidence="2">
    <location>
        <begin position="69"/>
        <end position="94"/>
    </location>
</feature>
<gene>
    <name evidence="3" type="ORF">TPC1_13409</name>
</gene>
<evidence type="ECO:0000313" key="3">
    <source>
        <dbReference type="EMBL" id="JAP94069.1"/>
    </source>
</evidence>
<dbReference type="EMBL" id="GDID01002537">
    <property type="protein sequence ID" value="JAP94069.1"/>
    <property type="molecule type" value="Transcribed_RNA"/>
</dbReference>
<feature type="compositionally biased region" description="Polar residues" evidence="2">
    <location>
        <begin position="183"/>
        <end position="199"/>
    </location>
</feature>
<sequence length="660" mass="79154">RKQRQQMIENIPQAPVQSAFAAPVRPQIVTIQPQQPISQFNPLNISVVDKTNMSQQSMQVLQNEGFAAPGQQYQSPKQIQQPQFQPQHQSPPIQNQQYNRQDMSQVQENPYQRQSDPYQRQENPYQRQDERNPYQREVENPYKRQPDPYKREENPYQSRVQERQSDYHTQDPQISRRDAEIQRLSQPTTNLQFNSQQPQLKARDYESQPQQPEKPKFKINQSKMSDQEYEKYENEKLRNYNKNLIKKVIQEGSKAAEIDKIAIKDLIKFDQEMKQIYDQEMDKLQQKEIQRQEELLQLEQQKQRELEQKKRAEHQKKLLEEERRQREEFEDNERIKRQTGRNYVPAAYVPPREFREPETFQQFEDVSQQKLFQQVNDLQREIVFLKEQQRKAELDVQSAEKRSTELARQFQEERQQRLQTERQLEDVLKEMEKWKKEIYLFQKALQEGKYYQVQLPEIPSKKEYTANQQSSNQQSLQNQYQQQQSIQSQYQQSNNFYGQNEPRPSSQRQQQLQMDLQKPLSTFQRQNEIVQQFQQQKKTQVDSLLNNAQDLINNYQISDQTIRKAGYNPQHSEFQNTNPNFKTGTLQVDNSVIKADSPERELQQEMFDALNQKSYQDTLEMQKPPTQIPASLLQSFDFQKLPNKFVGEMDPEEIIKKYAK</sequence>
<evidence type="ECO:0000256" key="1">
    <source>
        <dbReference type="SAM" id="Coils"/>
    </source>
</evidence>
<feature type="region of interest" description="Disordered" evidence="2">
    <location>
        <begin position="307"/>
        <end position="331"/>
    </location>
</feature>
<accession>A0A146KFK5</accession>
<organism evidence="3">
    <name type="scientific">Trepomonas sp. PC1</name>
    <dbReference type="NCBI Taxonomy" id="1076344"/>
    <lineage>
        <taxon>Eukaryota</taxon>
        <taxon>Metamonada</taxon>
        <taxon>Diplomonadida</taxon>
        <taxon>Hexamitidae</taxon>
        <taxon>Hexamitinae</taxon>
        <taxon>Trepomonas</taxon>
    </lineage>
</organism>
<feature type="region of interest" description="Disordered" evidence="2">
    <location>
        <begin position="68"/>
        <end position="229"/>
    </location>
</feature>
<keyword evidence="1" id="KW-0175">Coiled coil</keyword>
<dbReference type="AlphaFoldDB" id="A0A146KFK5"/>
<feature type="non-terminal residue" evidence="3">
    <location>
        <position position="1"/>
    </location>
</feature>
<evidence type="ECO:0000256" key="2">
    <source>
        <dbReference type="SAM" id="MobiDB-lite"/>
    </source>
</evidence>